<dbReference type="PANTHER" id="PTHR30483:SF38">
    <property type="entry name" value="BLR7848 PROTEIN"/>
    <property type="match status" value="1"/>
</dbReference>
<comment type="similarity">
    <text evidence="1">Belongs to the leucine-binding protein family.</text>
</comment>
<keyword evidence="2" id="KW-0732">Signal</keyword>
<dbReference type="EMBL" id="CP141531">
    <property type="protein sequence ID" value="WRO07467.1"/>
    <property type="molecule type" value="Genomic_DNA"/>
</dbReference>
<dbReference type="Gene3D" id="3.40.50.2300">
    <property type="match status" value="2"/>
</dbReference>
<evidence type="ECO:0000313" key="8">
    <source>
        <dbReference type="Proteomes" id="UP000218257"/>
    </source>
</evidence>
<dbReference type="Proteomes" id="UP000053577">
    <property type="component" value="Unassembled WGS sequence"/>
</dbReference>
<reference evidence="5 7" key="1">
    <citation type="journal article" date="2015" name="Sci. Rep.">
        <title>A comparative genomics and reductive dehalogenase gene transcription study of two chloroethene-respiring bacteria, Dehalococcoides mccartyi strains MB and 11a.</title>
        <authorList>
            <person name="Low A."/>
            <person name="Shen Z."/>
            <person name="Cheng D."/>
            <person name="Rogers M.J."/>
            <person name="Lee P.K."/>
            <person name="He J."/>
        </authorList>
    </citation>
    <scope>NUCLEOTIDE SEQUENCE [LARGE SCALE GENOMIC DNA]</scope>
    <source>
        <strain evidence="5 7">MB</strain>
    </source>
</reference>
<reference evidence="6" key="3">
    <citation type="submission" date="2023-12" db="EMBL/GenBank/DDBJ databases">
        <title>Isolation of organohalide respiring bacteria Dehalococcoides mccartyi strain GPTCE1 in groundwater collected near a chemical plant in Suzhou, China.</title>
        <authorList>
            <person name="Liu G."/>
        </authorList>
    </citation>
    <scope>NUCLEOTIDE SEQUENCE</scope>
    <source>
        <strain evidence="6">GPTCE1</strain>
    </source>
</reference>
<dbReference type="SUPFAM" id="SSF53822">
    <property type="entry name" value="Periplasmic binding protein-like I"/>
    <property type="match status" value="1"/>
</dbReference>
<dbReference type="AlphaFoldDB" id="A0A0V8LX93"/>
<evidence type="ECO:0000313" key="7">
    <source>
        <dbReference type="Proteomes" id="UP000053577"/>
    </source>
</evidence>
<dbReference type="OrthoDB" id="3666180at2"/>
<evidence type="ECO:0000313" key="5">
    <source>
        <dbReference type="EMBL" id="KSV16117.1"/>
    </source>
</evidence>
<sequence length="428" mass="46817">MRLGKSEIGFRIFMALVLALVPVALGGCNLDNIIGNNNNNTPASTKTLKVGLSVCYTGPAAEKGTPQGNAKLDAIKYINDELGGVNGYKIEPIFRDTKYDTAIAVTVINEFISTDCLFFTTNSSKDMQASMEIANRAGFPGFTTFSSPSLTHPPQHIYSQLPDYGDDWVAFMQYYLENVWQGEGKPKVALMILQNPTGYGARDAANAMAEELGVEIVGIYEHSTTINDDTANLLNMKNQNPDVVYISSTPQPTSVIVKQMIELGIYPGVQIGCGHGGFTQSLLELVGADKAEGIMGVYPTVSWDEDVPAMAKMKEYCLRYHPENYGNMDYIVSWAEGLIIAEILRLAIENSPGGVDSLTPQIIEEFGIKRLNGYDVGGLHGPVSYSVGDNRLVKSVRVFRIEDGQLKVISGWIETPSIAYENFDWFGK</sequence>
<dbReference type="PROSITE" id="PS51257">
    <property type="entry name" value="PROKAR_LIPOPROTEIN"/>
    <property type="match status" value="1"/>
</dbReference>
<dbReference type="PANTHER" id="PTHR30483">
    <property type="entry name" value="LEUCINE-SPECIFIC-BINDING PROTEIN"/>
    <property type="match status" value="1"/>
</dbReference>
<dbReference type="EMBL" id="AP017649">
    <property type="protein sequence ID" value="BAZ97400.1"/>
    <property type="molecule type" value="Genomic_DNA"/>
</dbReference>
<dbReference type="InterPro" id="IPR028082">
    <property type="entry name" value="Peripla_BP_I"/>
</dbReference>
<accession>A0A0V8LX93</accession>
<organism evidence="5 7">
    <name type="scientific">Dehalococcoides mccartyi</name>
    <dbReference type="NCBI Taxonomy" id="61435"/>
    <lineage>
        <taxon>Bacteria</taxon>
        <taxon>Bacillati</taxon>
        <taxon>Chloroflexota</taxon>
        <taxon>Dehalococcoidia</taxon>
        <taxon>Dehalococcoidales</taxon>
        <taxon>Dehalococcoidaceae</taxon>
        <taxon>Dehalococcoides</taxon>
    </lineage>
</organism>
<gene>
    <name evidence="5" type="ORF">DA01_08525</name>
    <name evidence="4" type="ORF">DEHALATV1_0772</name>
    <name evidence="6" type="ORF">VLL09_00805</name>
</gene>
<protein>
    <submittedName>
        <fullName evidence="4 5">ABC transporter</fullName>
    </submittedName>
</protein>
<dbReference type="Pfam" id="PF13458">
    <property type="entry name" value="Peripla_BP_6"/>
    <property type="match status" value="1"/>
</dbReference>
<dbReference type="PATRIC" id="fig|61435.5.peg.1677"/>
<dbReference type="InterPro" id="IPR028081">
    <property type="entry name" value="Leu-bd"/>
</dbReference>
<evidence type="ECO:0000313" key="6">
    <source>
        <dbReference type="EMBL" id="WRO07467.1"/>
    </source>
</evidence>
<dbReference type="Proteomes" id="UP000218257">
    <property type="component" value="Chromosome"/>
</dbReference>
<reference evidence="4 8" key="2">
    <citation type="journal article" date="2017" name="Sci. Rep.">
        <title>Isolation and genomic characterization of a Dehalococcoides strain suggests genomic rearrangement during culture.</title>
        <authorList>
            <person name="Yohda M."/>
            <person name="Ikegami K."/>
            <person name="Aita Y."/>
            <person name="Kitajima M."/>
            <person name="Takechi A."/>
            <person name="Iwamoto M."/>
            <person name="Fukuda T."/>
            <person name="Tamura N."/>
            <person name="Shibasaki J."/>
            <person name="Koike S."/>
            <person name="Komatsu D."/>
            <person name="Miyagi S."/>
            <person name="Nishimura M."/>
            <person name="Uchino Y."/>
            <person name="Shiroma A."/>
            <person name="Shimoji M."/>
            <person name="Tamotsu H."/>
            <person name="Ashimine N."/>
            <person name="Shinzato M."/>
            <person name="Ohki S."/>
            <person name="Nakano K."/>
            <person name="Teruya K."/>
            <person name="Satou K."/>
            <person name="Hirano T."/>
            <person name="Yagi O."/>
        </authorList>
    </citation>
    <scope>NUCLEOTIDE SEQUENCE [LARGE SCALE GENOMIC DNA]</scope>
    <source>
        <strain evidence="4 8">UCH-ATV1</strain>
    </source>
</reference>
<evidence type="ECO:0000256" key="2">
    <source>
        <dbReference type="ARBA" id="ARBA00022729"/>
    </source>
</evidence>
<evidence type="ECO:0000256" key="1">
    <source>
        <dbReference type="ARBA" id="ARBA00010062"/>
    </source>
</evidence>
<evidence type="ECO:0000259" key="3">
    <source>
        <dbReference type="Pfam" id="PF13458"/>
    </source>
</evidence>
<dbReference type="InterPro" id="IPR051010">
    <property type="entry name" value="BCAA_transport"/>
</dbReference>
<dbReference type="eggNOG" id="COG0683">
    <property type="taxonomic scope" value="Bacteria"/>
</dbReference>
<evidence type="ECO:0000313" key="4">
    <source>
        <dbReference type="EMBL" id="BAZ97400.1"/>
    </source>
</evidence>
<dbReference type="RefSeq" id="WP_010936646.1">
    <property type="nucleotide sequence ID" value="NZ_AP017649.1"/>
</dbReference>
<name>A0A0V8LX93_9CHLR</name>
<proteinExistence type="inferred from homology"/>
<dbReference type="GeneID" id="3229738"/>
<feature type="domain" description="Leucine-binding protein" evidence="3">
    <location>
        <begin position="47"/>
        <end position="404"/>
    </location>
</feature>
<dbReference type="Proteomes" id="UP001327986">
    <property type="component" value="Chromosome"/>
</dbReference>
<dbReference type="EMBL" id="JGYD01000029">
    <property type="protein sequence ID" value="KSV16117.1"/>
    <property type="molecule type" value="Genomic_DNA"/>
</dbReference>